<gene>
    <name evidence="1" type="ORF">M569_17722</name>
</gene>
<evidence type="ECO:0000313" key="2">
    <source>
        <dbReference type="Proteomes" id="UP000015453"/>
    </source>
</evidence>
<dbReference type="AlphaFoldDB" id="S8DCL4"/>
<comment type="caution">
    <text evidence="1">The sequence shown here is derived from an EMBL/GenBank/DDBJ whole genome shotgun (WGS) entry which is preliminary data.</text>
</comment>
<proteinExistence type="predicted"/>
<dbReference type="Proteomes" id="UP000015453">
    <property type="component" value="Unassembled WGS sequence"/>
</dbReference>
<organism evidence="1 2">
    <name type="scientific">Genlisea aurea</name>
    <dbReference type="NCBI Taxonomy" id="192259"/>
    <lineage>
        <taxon>Eukaryota</taxon>
        <taxon>Viridiplantae</taxon>
        <taxon>Streptophyta</taxon>
        <taxon>Embryophyta</taxon>
        <taxon>Tracheophyta</taxon>
        <taxon>Spermatophyta</taxon>
        <taxon>Magnoliopsida</taxon>
        <taxon>eudicotyledons</taxon>
        <taxon>Gunneridae</taxon>
        <taxon>Pentapetalae</taxon>
        <taxon>asterids</taxon>
        <taxon>lamiids</taxon>
        <taxon>Lamiales</taxon>
        <taxon>Lentibulariaceae</taxon>
        <taxon>Genlisea</taxon>
    </lineage>
</organism>
<protein>
    <submittedName>
        <fullName evidence="1">Uncharacterized protein</fullName>
    </submittedName>
</protein>
<reference evidence="1 2" key="1">
    <citation type="journal article" date="2013" name="BMC Genomics">
        <title>The miniature genome of a carnivorous plant Genlisea aurea contains a low number of genes and short non-coding sequences.</title>
        <authorList>
            <person name="Leushkin E.V."/>
            <person name="Sutormin R.A."/>
            <person name="Nabieva E.R."/>
            <person name="Penin A.A."/>
            <person name="Kondrashov A.S."/>
            <person name="Logacheva M.D."/>
        </authorList>
    </citation>
    <scope>NUCLEOTIDE SEQUENCE [LARGE SCALE GENOMIC DNA]</scope>
</reference>
<keyword evidence="2" id="KW-1185">Reference proteome</keyword>
<dbReference type="EMBL" id="AUSU01010672">
    <property type="protein sequence ID" value="EPS57102.1"/>
    <property type="molecule type" value="Genomic_DNA"/>
</dbReference>
<sequence length="59" mass="6824">MIVAWGLHTLTKFQGPRKSLRFLALEELESVRFFPGGEEQRHCLALLSWHARPPSIPHM</sequence>
<accession>S8DCL4</accession>
<name>S8DCL4_9LAMI</name>
<evidence type="ECO:0000313" key="1">
    <source>
        <dbReference type="EMBL" id="EPS57102.1"/>
    </source>
</evidence>